<evidence type="ECO:0000259" key="2">
    <source>
        <dbReference type="PROSITE" id="PS50943"/>
    </source>
</evidence>
<dbReference type="PANTHER" id="PTHR46558:SF11">
    <property type="entry name" value="HTH-TYPE TRANSCRIPTIONAL REGULATOR XRE"/>
    <property type="match status" value="1"/>
</dbReference>
<keyword evidence="1" id="KW-0238">DNA-binding</keyword>
<name>A0ABY5J6E7_9BACT</name>
<evidence type="ECO:0000256" key="1">
    <source>
        <dbReference type="ARBA" id="ARBA00023125"/>
    </source>
</evidence>
<dbReference type="Gene3D" id="1.10.260.40">
    <property type="entry name" value="lambda repressor-like DNA-binding domains"/>
    <property type="match status" value="1"/>
</dbReference>
<dbReference type="PROSITE" id="PS50943">
    <property type="entry name" value="HTH_CROC1"/>
    <property type="match status" value="1"/>
</dbReference>
<dbReference type="Proteomes" id="UP001059576">
    <property type="component" value="Chromosome"/>
</dbReference>
<dbReference type="InterPro" id="IPR001387">
    <property type="entry name" value="Cro/C1-type_HTH"/>
</dbReference>
<protein>
    <submittedName>
        <fullName evidence="3">Helix-turn-helix domain-containing protein</fullName>
    </submittedName>
</protein>
<sequence length="66" mass="7999">MKYSEAIKKLRKKMILTQTEFANMFEVSFGTVNRWESGKYRPTTKVKRKLQPYFEKYNIDVDVEEE</sequence>
<evidence type="ECO:0000313" key="4">
    <source>
        <dbReference type="Proteomes" id="UP001059576"/>
    </source>
</evidence>
<dbReference type="PANTHER" id="PTHR46558">
    <property type="entry name" value="TRACRIPTIONAL REGULATORY PROTEIN-RELATED-RELATED"/>
    <property type="match status" value="1"/>
</dbReference>
<evidence type="ECO:0000313" key="3">
    <source>
        <dbReference type="EMBL" id="UUD37253.1"/>
    </source>
</evidence>
<dbReference type="SMART" id="SM00530">
    <property type="entry name" value="HTH_XRE"/>
    <property type="match status" value="1"/>
</dbReference>
<reference evidence="3" key="1">
    <citation type="submission" date="2022-07" db="EMBL/GenBank/DDBJ databases">
        <title>Complete genome of Mycoplasma equigenitalium type strain T37.</title>
        <authorList>
            <person name="Spergser J."/>
        </authorList>
    </citation>
    <scope>NUCLEOTIDE SEQUENCE</scope>
    <source>
        <strain evidence="3">T37</strain>
    </source>
</reference>
<keyword evidence="4" id="KW-1185">Reference proteome</keyword>
<accession>A0ABY5J6E7</accession>
<dbReference type="InterPro" id="IPR010982">
    <property type="entry name" value="Lambda_DNA-bd_dom_sf"/>
</dbReference>
<dbReference type="EMBL" id="CP101808">
    <property type="protein sequence ID" value="UUD37253.1"/>
    <property type="molecule type" value="Genomic_DNA"/>
</dbReference>
<organism evidence="3 4">
    <name type="scientific">Mycoplasmopsis equigenitalium</name>
    <dbReference type="NCBI Taxonomy" id="114883"/>
    <lineage>
        <taxon>Bacteria</taxon>
        <taxon>Bacillati</taxon>
        <taxon>Mycoplasmatota</taxon>
        <taxon>Mycoplasmoidales</taxon>
        <taxon>Metamycoplasmataceae</taxon>
        <taxon>Mycoplasmopsis</taxon>
    </lineage>
</organism>
<feature type="domain" description="HTH cro/C1-type" evidence="2">
    <location>
        <begin position="7"/>
        <end position="50"/>
    </location>
</feature>
<dbReference type="Pfam" id="PF01381">
    <property type="entry name" value="HTH_3"/>
    <property type="match status" value="1"/>
</dbReference>
<dbReference type="CDD" id="cd00093">
    <property type="entry name" value="HTH_XRE"/>
    <property type="match status" value="1"/>
</dbReference>
<gene>
    <name evidence="3" type="ORF">NPA09_01625</name>
</gene>
<dbReference type="SUPFAM" id="SSF47413">
    <property type="entry name" value="lambda repressor-like DNA-binding domains"/>
    <property type="match status" value="1"/>
</dbReference>
<dbReference type="RefSeq" id="WP_129721846.1">
    <property type="nucleotide sequence ID" value="NZ_CP101808.1"/>
</dbReference>
<proteinExistence type="predicted"/>